<dbReference type="InterPro" id="IPR005113">
    <property type="entry name" value="uDENN_dom"/>
</dbReference>
<dbReference type="PANTHER" id="PTHR46070:SF1">
    <property type="entry name" value="PINSTRIPE, ISOFORM A"/>
    <property type="match status" value="1"/>
</dbReference>
<evidence type="ECO:0000256" key="1">
    <source>
        <dbReference type="SAM" id="MobiDB-lite"/>
    </source>
</evidence>
<dbReference type="GO" id="GO:0031267">
    <property type="term" value="F:small GTPase binding"/>
    <property type="evidence" value="ECO:0007669"/>
    <property type="project" value="InterPro"/>
</dbReference>
<sequence>MPPSATVAATGPAPPALLAQRVAVLELSIADERQAPVVRAAHVFARTPARSDHDHDNLLAVLPFFCVPYPAVLFNAPDPPAPRFHEFVLTDAHGSHQYAACVAVPAQWVRLAATASDPATIAPIQRMPSASSLFGETPRAVLGEILAVISHARSTQTQGGVLERVIWQILHKPVLAPDMIVPGLAIQLHLPVSNVTVPLTPPLTDDAVPHVDFPLALVFDHVSISTILLGMAALLVDRAVAVMGSSITTIVRACELLRVLVHPPLPWLAVYVPILPDSLRDMLDAPTVYLMGAPWASRDTVPNTTVVVDLTEDRVWNWDPTEIELPAMPQLAAAIHAALGRETDPDASAFVHAPAPLDWRARNARIQAAGLRWCADLLAGMRDDVVVWRARRRAQCTSFAAAQFFELFEVSAMAQAYLHAPAVDPVFDQYLAANGEFGAGAPWMRGRRRQVRCVDADVTRTDQKGVRVVVELVLDADEDADALWPIPGSNLLEVGTARRGLVFDPKLIEERVRLVAYDPRFRSATFRPAVDALDDALARSEPGSTAQGALAWTKAIVLREAGAAADVVGFAYADASACLARPANVAVEEEITRWVAGLGVDELRTLTGEHVHPQLRTMALMHLVDKEPPAVDDSSSTLNGVGGAGTVKANGSNSDLEQRTTDPDSNESFIPTLPPADSGLLDSVPTLPRRRPAPRLRHSYHHPPSSQAASRANSSLFSSRTGSAAVMEMDLFMAPLPRSRRGTSNLPPRALHDDGLADSVETLTDDEAKQRRRRSSGSVDLRRGIVAALAAVVGRAGSPSRTESKDFPCLNDLEGDAAEDDRRVRRRTGSGLEQPLVVSIPDRVTQVLEAMVVLAKSFARVEYGPMGRPRDFILDVAVAQISKSPVWAALRAETAKLAIAGPAVTEDEDDGDDKLRDDERVAMWLNLCQLILLHSFIDSALSVDATSLPPIWPHADDPPPVGTDALYRARCHPRPGRGPRYRINFHAFTLGDVLFRVREGAHCLARYLPLIIPDGAPDGPRCCIYRGDSVRQQVVAEAARFVDRAVVPVPLGAGKSGKSGRRTVSVPHLVRIHQDEYAAHGTPTDFLAWVVHHLPETKLVQWLHEHDLVRAIHAAPSRPVSRLASRAASHATIPDETPSLLVAGEHVPEWPQPRVPSSGRRRSASVEPAAAPLLRTAVEVRATWRVSKKLTVKVAPVPTVCGFRFAMD</sequence>
<dbReference type="Pfam" id="PF03456">
    <property type="entry name" value="uDENN"/>
    <property type="match status" value="1"/>
</dbReference>
<dbReference type="GO" id="GO:0005085">
    <property type="term" value="F:guanyl-nucleotide exchange factor activity"/>
    <property type="evidence" value="ECO:0007669"/>
    <property type="project" value="InterPro"/>
</dbReference>
<dbReference type="eggNOG" id="KOG3569">
    <property type="taxonomic scope" value="Eukaryota"/>
</dbReference>
<reference evidence="4" key="2">
    <citation type="submission" date="2009-11" db="EMBL/GenBank/DDBJ databases">
        <title>The Genome Sequence of Allomyces macrogynus strain ATCC 38327.</title>
        <authorList>
            <consortium name="The Broad Institute Genome Sequencing Platform"/>
            <person name="Russ C."/>
            <person name="Cuomo C."/>
            <person name="Shea T."/>
            <person name="Young S.K."/>
            <person name="Zeng Q."/>
            <person name="Koehrsen M."/>
            <person name="Haas B."/>
            <person name="Borodovsky M."/>
            <person name="Guigo R."/>
            <person name="Alvarado L."/>
            <person name="Berlin A."/>
            <person name="Borenstein D."/>
            <person name="Chen Z."/>
            <person name="Engels R."/>
            <person name="Freedman E."/>
            <person name="Gellesch M."/>
            <person name="Goldberg J."/>
            <person name="Griggs A."/>
            <person name="Gujja S."/>
            <person name="Heiman D."/>
            <person name="Hepburn T."/>
            <person name="Howarth C."/>
            <person name="Jen D."/>
            <person name="Larson L."/>
            <person name="Lewis B."/>
            <person name="Mehta T."/>
            <person name="Park D."/>
            <person name="Pearson M."/>
            <person name="Roberts A."/>
            <person name="Saif S."/>
            <person name="Shenoy N."/>
            <person name="Sisk P."/>
            <person name="Stolte C."/>
            <person name="Sykes S."/>
            <person name="Walk T."/>
            <person name="White J."/>
            <person name="Yandava C."/>
            <person name="Burger G."/>
            <person name="Gray M.W."/>
            <person name="Holland P.W.H."/>
            <person name="King N."/>
            <person name="Lang F.B.F."/>
            <person name="Roger A.J."/>
            <person name="Ruiz-Trillo I."/>
            <person name="Lander E."/>
            <person name="Nusbaum C."/>
        </authorList>
    </citation>
    <scope>NUCLEOTIDE SEQUENCE [LARGE SCALE GENOMIC DNA]</scope>
    <source>
        <strain evidence="4">ATCC 38327</strain>
    </source>
</reference>
<dbReference type="InterPro" id="IPR043153">
    <property type="entry name" value="DENN_C"/>
</dbReference>
<feature type="domain" description="UDENN" evidence="2">
    <location>
        <begin position="23"/>
        <end position="442"/>
    </location>
</feature>
<evidence type="ECO:0000313" key="3">
    <source>
        <dbReference type="EMBL" id="KNE59692.1"/>
    </source>
</evidence>
<dbReference type="InterPro" id="IPR037516">
    <property type="entry name" value="Tripartite_DENN"/>
</dbReference>
<keyword evidence="4" id="KW-1185">Reference proteome</keyword>
<dbReference type="OrthoDB" id="5571562at2759"/>
<dbReference type="STRING" id="578462.A0A0L0SB80"/>
<feature type="region of interest" description="Disordered" evidence="1">
    <location>
        <begin position="628"/>
        <end position="717"/>
    </location>
</feature>
<gene>
    <name evidence="3" type="ORF">AMAG_05155</name>
</gene>
<dbReference type="Proteomes" id="UP000054350">
    <property type="component" value="Unassembled WGS sequence"/>
</dbReference>
<dbReference type="Pfam" id="PF02141">
    <property type="entry name" value="DENN"/>
    <property type="match status" value="1"/>
</dbReference>
<evidence type="ECO:0000259" key="2">
    <source>
        <dbReference type="PROSITE" id="PS50211"/>
    </source>
</evidence>
<feature type="region of interest" description="Disordered" evidence="1">
    <location>
        <begin position="1148"/>
        <end position="1167"/>
    </location>
</feature>
<feature type="region of interest" description="Disordered" evidence="1">
    <location>
        <begin position="738"/>
        <end position="777"/>
    </location>
</feature>
<dbReference type="InterPro" id="IPR001194">
    <property type="entry name" value="cDENN_dom"/>
</dbReference>
<dbReference type="InterPro" id="IPR047278">
    <property type="entry name" value="DEN5A/B"/>
</dbReference>
<evidence type="ECO:0000313" key="4">
    <source>
        <dbReference type="Proteomes" id="UP000054350"/>
    </source>
</evidence>
<feature type="compositionally biased region" description="Basic residues" evidence="1">
    <location>
        <begin position="688"/>
        <end position="701"/>
    </location>
</feature>
<feature type="compositionally biased region" description="Polar residues" evidence="1">
    <location>
        <begin position="704"/>
        <end position="717"/>
    </location>
</feature>
<dbReference type="VEuPathDB" id="FungiDB:AMAG_05155"/>
<reference evidence="3 4" key="1">
    <citation type="submission" date="2009-11" db="EMBL/GenBank/DDBJ databases">
        <title>Annotation of Allomyces macrogynus ATCC 38327.</title>
        <authorList>
            <consortium name="The Broad Institute Genome Sequencing Platform"/>
            <person name="Russ C."/>
            <person name="Cuomo C."/>
            <person name="Burger G."/>
            <person name="Gray M.W."/>
            <person name="Holland P.W.H."/>
            <person name="King N."/>
            <person name="Lang F.B.F."/>
            <person name="Roger A.J."/>
            <person name="Ruiz-Trillo I."/>
            <person name="Young S.K."/>
            <person name="Zeng Q."/>
            <person name="Gargeya S."/>
            <person name="Fitzgerald M."/>
            <person name="Haas B."/>
            <person name="Abouelleil A."/>
            <person name="Alvarado L."/>
            <person name="Arachchi H.M."/>
            <person name="Berlin A."/>
            <person name="Chapman S.B."/>
            <person name="Gearin G."/>
            <person name="Goldberg J."/>
            <person name="Griggs A."/>
            <person name="Gujja S."/>
            <person name="Hansen M."/>
            <person name="Heiman D."/>
            <person name="Howarth C."/>
            <person name="Larimer J."/>
            <person name="Lui A."/>
            <person name="MacDonald P.J.P."/>
            <person name="McCowen C."/>
            <person name="Montmayeur A."/>
            <person name="Murphy C."/>
            <person name="Neiman D."/>
            <person name="Pearson M."/>
            <person name="Priest M."/>
            <person name="Roberts A."/>
            <person name="Saif S."/>
            <person name="Shea T."/>
            <person name="Sisk P."/>
            <person name="Stolte C."/>
            <person name="Sykes S."/>
            <person name="Wortman J."/>
            <person name="Nusbaum C."/>
            <person name="Birren B."/>
        </authorList>
    </citation>
    <scope>NUCLEOTIDE SEQUENCE [LARGE SCALE GENOMIC DNA]</scope>
    <source>
        <strain evidence="3 4">ATCC 38327</strain>
    </source>
</reference>
<name>A0A0L0SB80_ALLM3</name>
<dbReference type="SMART" id="SM00799">
    <property type="entry name" value="DENN"/>
    <property type="match status" value="1"/>
</dbReference>
<proteinExistence type="predicted"/>
<dbReference type="EMBL" id="GG745335">
    <property type="protein sequence ID" value="KNE59692.1"/>
    <property type="molecule type" value="Genomic_DNA"/>
</dbReference>
<dbReference type="Gene3D" id="3.40.50.11500">
    <property type="match status" value="1"/>
</dbReference>
<protein>
    <recommendedName>
        <fullName evidence="2">UDENN domain-containing protein</fullName>
    </recommendedName>
</protein>
<organism evidence="3 4">
    <name type="scientific">Allomyces macrogynus (strain ATCC 38327)</name>
    <name type="common">Allomyces javanicus var. macrogynus</name>
    <dbReference type="NCBI Taxonomy" id="578462"/>
    <lineage>
        <taxon>Eukaryota</taxon>
        <taxon>Fungi</taxon>
        <taxon>Fungi incertae sedis</taxon>
        <taxon>Blastocladiomycota</taxon>
        <taxon>Blastocladiomycetes</taxon>
        <taxon>Blastocladiales</taxon>
        <taxon>Blastocladiaceae</taxon>
        <taxon>Allomyces</taxon>
    </lineage>
</organism>
<dbReference type="PROSITE" id="PS50211">
    <property type="entry name" value="DENN"/>
    <property type="match status" value="1"/>
</dbReference>
<dbReference type="PANTHER" id="PTHR46070">
    <property type="entry name" value="PINSTRIPE, ISOFORM A"/>
    <property type="match status" value="1"/>
</dbReference>
<dbReference type="AlphaFoldDB" id="A0A0L0SB80"/>
<accession>A0A0L0SB80</accession>